<sequence length="174" mass="18529">MRSLPQAAHAVTISCLSSTERVSHLAKGTQLCSTVGRNLARAQIIASLALIAQGRRFSQSWVPCLPSLFLEGAFRFGWSCSLACSLLTSLLPVVSLLLHSVLCATTGVSFYGLFGQDPELFDCCRAGQGKASICGAKSTHSSTTTERYLPSSIQQQLSHSRRVSSSPSMGNSFA</sequence>
<evidence type="ECO:0000313" key="2">
    <source>
        <dbReference type="Proteomes" id="UP000738349"/>
    </source>
</evidence>
<comment type="caution">
    <text evidence="1">The sequence shown here is derived from an EMBL/GenBank/DDBJ whole genome shotgun (WGS) entry which is preliminary data.</text>
</comment>
<proteinExistence type="predicted"/>
<dbReference type="PROSITE" id="PS51257">
    <property type="entry name" value="PROKAR_LIPOPROTEIN"/>
    <property type="match status" value="1"/>
</dbReference>
<evidence type="ECO:0000313" key="1">
    <source>
        <dbReference type="EMBL" id="KAH7134067.1"/>
    </source>
</evidence>
<reference evidence="1" key="1">
    <citation type="journal article" date="2021" name="Nat. Commun.">
        <title>Genetic determinants of endophytism in the Arabidopsis root mycobiome.</title>
        <authorList>
            <person name="Mesny F."/>
            <person name="Miyauchi S."/>
            <person name="Thiergart T."/>
            <person name="Pickel B."/>
            <person name="Atanasova L."/>
            <person name="Karlsson M."/>
            <person name="Huettel B."/>
            <person name="Barry K.W."/>
            <person name="Haridas S."/>
            <person name="Chen C."/>
            <person name="Bauer D."/>
            <person name="Andreopoulos W."/>
            <person name="Pangilinan J."/>
            <person name="LaButti K."/>
            <person name="Riley R."/>
            <person name="Lipzen A."/>
            <person name="Clum A."/>
            <person name="Drula E."/>
            <person name="Henrissat B."/>
            <person name="Kohler A."/>
            <person name="Grigoriev I.V."/>
            <person name="Martin F.M."/>
            <person name="Hacquard S."/>
        </authorList>
    </citation>
    <scope>NUCLEOTIDE SEQUENCE</scope>
    <source>
        <strain evidence="1">MPI-CAGE-AT-0147</strain>
    </source>
</reference>
<protein>
    <submittedName>
        <fullName evidence="1">Uncharacterized protein</fullName>
    </submittedName>
</protein>
<keyword evidence="2" id="KW-1185">Reference proteome</keyword>
<dbReference type="AlphaFoldDB" id="A0A9P9EBG3"/>
<accession>A0A9P9EBG3</accession>
<dbReference type="EMBL" id="JAGMUV010000014">
    <property type="protein sequence ID" value="KAH7134067.1"/>
    <property type="molecule type" value="Genomic_DNA"/>
</dbReference>
<dbReference type="Proteomes" id="UP000738349">
    <property type="component" value="Unassembled WGS sequence"/>
</dbReference>
<organism evidence="1 2">
    <name type="scientific">Dactylonectria macrodidyma</name>
    <dbReference type="NCBI Taxonomy" id="307937"/>
    <lineage>
        <taxon>Eukaryota</taxon>
        <taxon>Fungi</taxon>
        <taxon>Dikarya</taxon>
        <taxon>Ascomycota</taxon>
        <taxon>Pezizomycotina</taxon>
        <taxon>Sordariomycetes</taxon>
        <taxon>Hypocreomycetidae</taxon>
        <taxon>Hypocreales</taxon>
        <taxon>Nectriaceae</taxon>
        <taxon>Dactylonectria</taxon>
    </lineage>
</organism>
<gene>
    <name evidence="1" type="ORF">EDB81DRAFT_90332</name>
</gene>
<name>A0A9P9EBG3_9HYPO</name>